<dbReference type="PANTHER" id="PTHR30065:SF1">
    <property type="entry name" value="SURFACE PRESENTATION OF ANTIGENS PROTEIN SPAR"/>
    <property type="match status" value="1"/>
</dbReference>
<evidence type="ECO:0000256" key="4">
    <source>
        <dbReference type="ARBA" id="ARBA00022475"/>
    </source>
</evidence>
<feature type="transmembrane region" description="Helical" evidence="10">
    <location>
        <begin position="214"/>
        <end position="237"/>
    </location>
</feature>
<name>A0A1I2MX07_9FIRM</name>
<dbReference type="InterPro" id="IPR006303">
    <property type="entry name" value="FliR"/>
</dbReference>
<evidence type="ECO:0000313" key="12">
    <source>
        <dbReference type="Proteomes" id="UP000199337"/>
    </source>
</evidence>
<dbReference type="AlphaFoldDB" id="A0A1I2MX07"/>
<keyword evidence="7 10" id="KW-0472">Membrane</keyword>
<dbReference type="PANTHER" id="PTHR30065">
    <property type="entry name" value="FLAGELLAR BIOSYNTHETIC PROTEIN FLIR"/>
    <property type="match status" value="1"/>
</dbReference>
<comment type="similarity">
    <text evidence="2 10">Belongs to the FliR/MopE/SpaR family.</text>
</comment>
<dbReference type="NCBIfam" id="TIGR01400">
    <property type="entry name" value="fliR"/>
    <property type="match status" value="1"/>
</dbReference>
<dbReference type="GO" id="GO:0006605">
    <property type="term" value="P:protein targeting"/>
    <property type="evidence" value="ECO:0007669"/>
    <property type="project" value="UniProtKB-UniRule"/>
</dbReference>
<dbReference type="RefSeq" id="WP_092467842.1">
    <property type="nucleotide sequence ID" value="NZ_FOOX01000001.1"/>
</dbReference>
<evidence type="ECO:0000256" key="2">
    <source>
        <dbReference type="ARBA" id="ARBA00009772"/>
    </source>
</evidence>
<feature type="transmembrane region" description="Helical" evidence="10">
    <location>
        <begin position="124"/>
        <end position="147"/>
    </location>
</feature>
<accession>A0A1I2MX07</accession>
<keyword evidence="12" id="KW-1185">Reference proteome</keyword>
<feature type="transmembrane region" description="Helical" evidence="10">
    <location>
        <begin position="34"/>
        <end position="54"/>
    </location>
</feature>
<keyword evidence="11" id="KW-0969">Cilium</keyword>
<dbReference type="PRINTS" id="PR00953">
    <property type="entry name" value="TYPE3IMRPROT"/>
</dbReference>
<dbReference type="STRING" id="341036.SAMN05660649_00217"/>
<evidence type="ECO:0000256" key="3">
    <source>
        <dbReference type="ARBA" id="ARBA00021717"/>
    </source>
</evidence>
<comment type="subcellular location">
    <subcellularLocation>
        <location evidence="10">Cell membrane</location>
        <topology evidence="10">Multi-pass membrane protein</topology>
    </subcellularLocation>
    <subcellularLocation>
        <location evidence="10">Bacterial flagellum basal body</location>
    </subcellularLocation>
</comment>
<keyword evidence="11" id="KW-0282">Flagellum</keyword>
<comment type="function">
    <text evidence="1 10">Role in flagellar biosynthesis.</text>
</comment>
<evidence type="ECO:0000256" key="1">
    <source>
        <dbReference type="ARBA" id="ARBA00002578"/>
    </source>
</evidence>
<dbReference type="OrthoDB" id="9807748at2"/>
<gene>
    <name evidence="11" type="ORF">SAMN05660649_00217</name>
</gene>
<organism evidence="11 12">
    <name type="scientific">Desulfotruncus arcticus DSM 17038</name>
    <dbReference type="NCBI Taxonomy" id="1121424"/>
    <lineage>
        <taxon>Bacteria</taxon>
        <taxon>Bacillati</taxon>
        <taxon>Bacillota</taxon>
        <taxon>Clostridia</taxon>
        <taxon>Eubacteriales</taxon>
        <taxon>Desulfallaceae</taxon>
        <taxon>Desulfotruncus</taxon>
    </lineage>
</organism>
<evidence type="ECO:0000313" key="11">
    <source>
        <dbReference type="EMBL" id="SFF96125.1"/>
    </source>
</evidence>
<dbReference type="GO" id="GO:0009425">
    <property type="term" value="C:bacterial-type flagellum basal body"/>
    <property type="evidence" value="ECO:0007669"/>
    <property type="project" value="UniProtKB-SubCell"/>
</dbReference>
<evidence type="ECO:0000256" key="10">
    <source>
        <dbReference type="RuleBase" id="RU362071"/>
    </source>
</evidence>
<keyword evidence="6 10" id="KW-1133">Transmembrane helix</keyword>
<proteinExistence type="inferred from homology"/>
<evidence type="ECO:0000256" key="8">
    <source>
        <dbReference type="ARBA" id="ARBA00023143"/>
    </source>
</evidence>
<dbReference type="InterPro" id="IPR002010">
    <property type="entry name" value="T3SS_IM_R"/>
</dbReference>
<evidence type="ECO:0000256" key="7">
    <source>
        <dbReference type="ARBA" id="ARBA00023136"/>
    </source>
</evidence>
<protein>
    <recommendedName>
        <fullName evidence="3 9">Flagellar biosynthetic protein FliR</fullName>
    </recommendedName>
</protein>
<dbReference type="Proteomes" id="UP000199337">
    <property type="component" value="Unassembled WGS sequence"/>
</dbReference>
<keyword evidence="5 10" id="KW-0812">Transmembrane</keyword>
<evidence type="ECO:0000256" key="6">
    <source>
        <dbReference type="ARBA" id="ARBA00022989"/>
    </source>
</evidence>
<evidence type="ECO:0000256" key="5">
    <source>
        <dbReference type="ARBA" id="ARBA00022692"/>
    </source>
</evidence>
<evidence type="ECO:0000256" key="9">
    <source>
        <dbReference type="NCBIfam" id="TIGR01400"/>
    </source>
</evidence>
<feature type="transmembrane region" description="Helical" evidence="10">
    <location>
        <begin position="74"/>
        <end position="98"/>
    </location>
</feature>
<dbReference type="GO" id="GO:0005886">
    <property type="term" value="C:plasma membrane"/>
    <property type="evidence" value="ECO:0007669"/>
    <property type="project" value="UniProtKB-SubCell"/>
</dbReference>
<keyword evidence="11" id="KW-0966">Cell projection</keyword>
<feature type="transmembrane region" description="Helical" evidence="10">
    <location>
        <begin position="6"/>
        <end position="27"/>
    </location>
</feature>
<reference evidence="12" key="1">
    <citation type="submission" date="2016-10" db="EMBL/GenBank/DDBJ databases">
        <authorList>
            <person name="Varghese N."/>
            <person name="Submissions S."/>
        </authorList>
    </citation>
    <scope>NUCLEOTIDE SEQUENCE [LARGE SCALE GENOMIC DNA]</scope>
    <source>
        <strain evidence="12">DSM 17038</strain>
    </source>
</reference>
<sequence>MFDTGQVAIFFLVLARISAFIMAGPVFSMPNIPGLVKIGLSFTLAVIVYPSVSANAGDYSIDGWEYVFALLREVLVGLAVGYVASLILNALMFAGSLIDMHIGFFMSSIFDPMSGAMTGITSRFLHLLGLAVLLGFNGHHVIIAALVRSYQVVPVNSAKVSAASALFLIKVFGQMIVIGVQIAAPLIAVMLIVDVTLGLLARTAPQINVFMLGFPIKIIFGLLTLSVMVPVLVRIIYSLIGTIEQDMLTIMRGMT</sequence>
<feature type="transmembrane region" description="Helical" evidence="10">
    <location>
        <begin position="167"/>
        <end position="193"/>
    </location>
</feature>
<dbReference type="Pfam" id="PF01311">
    <property type="entry name" value="Bac_export_1"/>
    <property type="match status" value="1"/>
</dbReference>
<dbReference type="EMBL" id="FOOX01000001">
    <property type="protein sequence ID" value="SFF96125.1"/>
    <property type="molecule type" value="Genomic_DNA"/>
</dbReference>
<keyword evidence="4 10" id="KW-1003">Cell membrane</keyword>
<keyword evidence="8 10" id="KW-0975">Bacterial flagellum</keyword>
<dbReference type="GO" id="GO:0044780">
    <property type="term" value="P:bacterial-type flagellum assembly"/>
    <property type="evidence" value="ECO:0007669"/>
    <property type="project" value="UniProtKB-UniRule"/>
</dbReference>